<keyword evidence="1" id="KW-0812">Transmembrane</keyword>
<dbReference type="CDD" id="cd02440">
    <property type="entry name" value="AdoMet_MTases"/>
    <property type="match status" value="1"/>
</dbReference>
<dbReference type="EMBL" id="CP042387">
    <property type="protein sequence ID" value="QEA43734.1"/>
    <property type="molecule type" value="Genomic_DNA"/>
</dbReference>
<evidence type="ECO:0000259" key="2">
    <source>
        <dbReference type="Pfam" id="PF08241"/>
    </source>
</evidence>
<feature type="transmembrane region" description="Helical" evidence="1">
    <location>
        <begin position="37"/>
        <end position="55"/>
    </location>
</feature>
<feature type="domain" description="Methyltransferase type 11" evidence="2">
    <location>
        <begin position="82"/>
        <end position="191"/>
    </location>
</feature>
<evidence type="ECO:0000256" key="1">
    <source>
        <dbReference type="SAM" id="Phobius"/>
    </source>
</evidence>
<dbReference type="PANTHER" id="PTHR45277">
    <property type="entry name" value="EXPRESSED PROTEIN"/>
    <property type="match status" value="1"/>
</dbReference>
<name>A0AAP9JA53_LEULA</name>
<dbReference type="SUPFAM" id="SSF53335">
    <property type="entry name" value="S-adenosyl-L-methionine-dependent methyltransferases"/>
    <property type="match status" value="1"/>
</dbReference>
<protein>
    <submittedName>
        <fullName evidence="3">Class I SAM-dependent methyltransferase</fullName>
    </submittedName>
</protein>
<reference evidence="3 4" key="1">
    <citation type="submission" date="2019-06" db="EMBL/GenBank/DDBJ databases">
        <title>Genome analyses of bacteria isolated from kimchi.</title>
        <authorList>
            <person name="Lee S."/>
            <person name="Ahn S."/>
            <person name="Roh S."/>
        </authorList>
    </citation>
    <scope>NUCLEOTIDE SEQUENCE [LARGE SCALE GENOMIC DNA]</scope>
    <source>
        <strain evidence="3 4">CBA3625</strain>
    </source>
</reference>
<evidence type="ECO:0000313" key="3">
    <source>
        <dbReference type="EMBL" id="QEA43734.1"/>
    </source>
</evidence>
<dbReference type="GeneID" id="66531159"/>
<sequence length="242" mass="26874">MNKLKKQGLDAPLVPILYIIVGLLACLFALFSNYSGYLWTLFYGIIMVLGGLIFIHTSIRGKSMIWDSIIADLTIPENSKVLDLGTGHGLVLLKFAQHLSEKGHATGIDLWLNKDQSNNSLKNTNDIIESKKLSRVADVQTANMLDLPFEENQYDFVVTSLALHNIKPASARKDALNEADRVLKSGGMLIIVDTGHNKNEYISVLQSNGYSIQKHKTYGIIGWWTGPWMPTYSIVATAPIKQ</sequence>
<dbReference type="PANTHER" id="PTHR45277:SF1">
    <property type="entry name" value="EXPRESSED PROTEIN"/>
    <property type="match status" value="1"/>
</dbReference>
<keyword evidence="4" id="KW-1185">Reference proteome</keyword>
<dbReference type="InterPro" id="IPR013216">
    <property type="entry name" value="Methyltransf_11"/>
</dbReference>
<feature type="transmembrane region" description="Helical" evidence="1">
    <location>
        <begin position="12"/>
        <end position="31"/>
    </location>
</feature>
<keyword evidence="1" id="KW-1133">Transmembrane helix</keyword>
<dbReference type="Proteomes" id="UP000321298">
    <property type="component" value="Chromosome"/>
</dbReference>
<proteinExistence type="predicted"/>
<organism evidence="3 4">
    <name type="scientific">Leuconostoc lactis</name>
    <dbReference type="NCBI Taxonomy" id="1246"/>
    <lineage>
        <taxon>Bacteria</taxon>
        <taxon>Bacillati</taxon>
        <taxon>Bacillota</taxon>
        <taxon>Bacilli</taxon>
        <taxon>Lactobacillales</taxon>
        <taxon>Lactobacillaceae</taxon>
        <taxon>Leuconostoc</taxon>
    </lineage>
</organism>
<dbReference type="AlphaFoldDB" id="A0AAP9JA53"/>
<gene>
    <name evidence="3" type="ORF">FGL83_03060</name>
</gene>
<dbReference type="InterPro" id="IPR029063">
    <property type="entry name" value="SAM-dependent_MTases_sf"/>
</dbReference>
<keyword evidence="1" id="KW-0472">Membrane</keyword>
<dbReference type="Gene3D" id="3.40.50.150">
    <property type="entry name" value="Vaccinia Virus protein VP39"/>
    <property type="match status" value="1"/>
</dbReference>
<dbReference type="RefSeq" id="WP_077282022.1">
    <property type="nucleotide sequence ID" value="NZ_BJMJ01000038.1"/>
</dbReference>
<accession>A0AAP9JA53</accession>
<dbReference type="GO" id="GO:0032259">
    <property type="term" value="P:methylation"/>
    <property type="evidence" value="ECO:0007669"/>
    <property type="project" value="UniProtKB-KW"/>
</dbReference>
<dbReference type="Pfam" id="PF08241">
    <property type="entry name" value="Methyltransf_11"/>
    <property type="match status" value="1"/>
</dbReference>
<dbReference type="PROSITE" id="PS51257">
    <property type="entry name" value="PROKAR_LIPOPROTEIN"/>
    <property type="match status" value="1"/>
</dbReference>
<dbReference type="GO" id="GO:0008757">
    <property type="term" value="F:S-adenosylmethionine-dependent methyltransferase activity"/>
    <property type="evidence" value="ECO:0007669"/>
    <property type="project" value="InterPro"/>
</dbReference>
<keyword evidence="3" id="KW-0808">Transferase</keyword>
<evidence type="ECO:0000313" key="4">
    <source>
        <dbReference type="Proteomes" id="UP000321298"/>
    </source>
</evidence>
<keyword evidence="3" id="KW-0489">Methyltransferase</keyword>